<proteinExistence type="inferred from homology"/>
<dbReference type="InterPro" id="IPR004810">
    <property type="entry name" value="PurU"/>
</dbReference>
<evidence type="ECO:0000313" key="11">
    <source>
        <dbReference type="EMBL" id="MFA9459416.1"/>
    </source>
</evidence>
<comment type="similarity">
    <text evidence="6 8">Belongs to the GART family.</text>
</comment>
<dbReference type="NCBIfam" id="TIGR00639">
    <property type="entry name" value="PurN"/>
    <property type="match status" value="1"/>
</dbReference>
<evidence type="ECO:0000256" key="5">
    <source>
        <dbReference type="ARBA" id="ARBA00022801"/>
    </source>
</evidence>
<dbReference type="InterPro" id="IPR001555">
    <property type="entry name" value="GART_AS"/>
</dbReference>
<name>A0ABV4TS84_9GAMM</name>
<evidence type="ECO:0000256" key="4">
    <source>
        <dbReference type="ARBA" id="ARBA00022755"/>
    </source>
</evidence>
<comment type="caution">
    <text evidence="11">The sequence shown here is derived from an EMBL/GenBank/DDBJ whole genome shotgun (WGS) entry which is preliminary data.</text>
</comment>
<evidence type="ECO:0000256" key="1">
    <source>
        <dbReference type="ARBA" id="ARBA00005054"/>
    </source>
</evidence>
<dbReference type="SUPFAM" id="SSF53328">
    <property type="entry name" value="Formyltransferase"/>
    <property type="match status" value="1"/>
</dbReference>
<dbReference type="InterPro" id="IPR036477">
    <property type="entry name" value="Formyl_transf_N_sf"/>
</dbReference>
<evidence type="ECO:0000313" key="12">
    <source>
        <dbReference type="Proteomes" id="UP001575181"/>
    </source>
</evidence>
<dbReference type="InterPro" id="IPR004607">
    <property type="entry name" value="GART"/>
</dbReference>
<feature type="domain" description="Formyl transferase N-terminal" evidence="10">
    <location>
        <begin position="6"/>
        <end position="185"/>
    </location>
</feature>
<evidence type="ECO:0000256" key="6">
    <source>
        <dbReference type="ARBA" id="ARBA00038440"/>
    </source>
</evidence>
<gene>
    <name evidence="8 11" type="primary">purN</name>
    <name evidence="11" type="ORF">ACERLL_01080</name>
</gene>
<feature type="active site" description="Proton donor" evidence="8">
    <location>
        <position position="112"/>
    </location>
</feature>
<keyword evidence="12" id="KW-1185">Reference proteome</keyword>
<accession>A0ABV4TS84</accession>
<comment type="catalytic activity">
    <reaction evidence="7 8">
        <text>N(1)-(5-phospho-beta-D-ribosyl)glycinamide + (6R)-10-formyltetrahydrofolate = N(2)-formyl-N(1)-(5-phospho-beta-D-ribosyl)glycinamide + (6S)-5,6,7,8-tetrahydrofolate + H(+)</text>
        <dbReference type="Rhea" id="RHEA:15053"/>
        <dbReference type="ChEBI" id="CHEBI:15378"/>
        <dbReference type="ChEBI" id="CHEBI:57453"/>
        <dbReference type="ChEBI" id="CHEBI:143788"/>
        <dbReference type="ChEBI" id="CHEBI:147286"/>
        <dbReference type="ChEBI" id="CHEBI:195366"/>
        <dbReference type="EC" id="2.1.2.2"/>
    </reaction>
</comment>
<feature type="region of interest" description="Disordered" evidence="9">
    <location>
        <begin position="204"/>
        <end position="223"/>
    </location>
</feature>
<feature type="binding site" evidence="8">
    <location>
        <position position="68"/>
    </location>
    <ligand>
        <name>(6R)-10-formyltetrahydrofolate</name>
        <dbReference type="ChEBI" id="CHEBI:195366"/>
    </ligand>
</feature>
<feature type="binding site" evidence="8">
    <location>
        <begin position="93"/>
        <end position="96"/>
    </location>
    <ligand>
        <name>(6R)-10-formyltetrahydrofolate</name>
        <dbReference type="ChEBI" id="CHEBI:195366"/>
    </ligand>
</feature>
<feature type="site" description="Raises pKa of active site His" evidence="8">
    <location>
        <position position="148"/>
    </location>
</feature>
<reference evidence="11 12" key="1">
    <citation type="submission" date="2024-08" db="EMBL/GenBank/DDBJ databases">
        <title>Whole-genome sequencing of halo(alkali)philic microorganisms from hypersaline lakes.</title>
        <authorList>
            <person name="Sorokin D.Y."/>
            <person name="Merkel A.Y."/>
            <person name="Messina E."/>
            <person name="Yakimov M."/>
        </authorList>
    </citation>
    <scope>NUCLEOTIDE SEQUENCE [LARGE SCALE GENOMIC DNA]</scope>
    <source>
        <strain evidence="11 12">Cl-TMA</strain>
    </source>
</reference>
<dbReference type="PRINTS" id="PR01575">
    <property type="entry name" value="FFH4HYDRLASE"/>
</dbReference>
<evidence type="ECO:0000259" key="10">
    <source>
        <dbReference type="Pfam" id="PF00551"/>
    </source>
</evidence>
<dbReference type="PANTHER" id="PTHR43369">
    <property type="entry name" value="PHOSPHORIBOSYLGLYCINAMIDE FORMYLTRANSFERASE"/>
    <property type="match status" value="1"/>
</dbReference>
<dbReference type="EMBL" id="JBGUAW010000001">
    <property type="protein sequence ID" value="MFA9459416.1"/>
    <property type="molecule type" value="Genomic_DNA"/>
</dbReference>
<dbReference type="EC" id="2.1.2.2" evidence="8"/>
<dbReference type="CDD" id="cd08645">
    <property type="entry name" value="FMT_core_GART"/>
    <property type="match status" value="1"/>
</dbReference>
<dbReference type="RefSeq" id="WP_373654201.1">
    <property type="nucleotide sequence ID" value="NZ_JBGUAW010000001.1"/>
</dbReference>
<evidence type="ECO:0000256" key="2">
    <source>
        <dbReference type="ARBA" id="ARBA00022563"/>
    </source>
</evidence>
<feature type="binding site" evidence="8">
    <location>
        <begin position="15"/>
        <end position="17"/>
    </location>
    <ligand>
        <name>N(1)-(5-phospho-beta-D-ribosyl)glycinamide</name>
        <dbReference type="ChEBI" id="CHEBI:143788"/>
    </ligand>
</feature>
<organism evidence="11 12">
    <name type="scientific">Thiohalorhabdus methylotrophus</name>
    <dbReference type="NCBI Taxonomy" id="3242694"/>
    <lineage>
        <taxon>Bacteria</taxon>
        <taxon>Pseudomonadati</taxon>
        <taxon>Pseudomonadota</taxon>
        <taxon>Gammaproteobacteria</taxon>
        <taxon>Thiohalorhabdales</taxon>
        <taxon>Thiohalorhabdaceae</taxon>
        <taxon>Thiohalorhabdus</taxon>
    </lineage>
</organism>
<feature type="binding site" evidence="8">
    <location>
        <position position="110"/>
    </location>
    <ligand>
        <name>(6R)-10-formyltetrahydrofolate</name>
        <dbReference type="ChEBI" id="CHEBI:195366"/>
    </ligand>
</feature>
<comment type="function">
    <text evidence="8">Catalyzes the transfer of a formyl group from 10-formyltetrahydrofolate to 5-phospho-ribosyl-glycinamide (GAR), producing 5-phospho-ribosyl-N-formylglycinamide (FGAR) and tetrahydrofolate.</text>
</comment>
<protein>
    <recommendedName>
        <fullName evidence="8">Phosphoribosylglycinamide formyltransferase</fullName>
        <ecNumber evidence="8">2.1.2.2</ecNumber>
    </recommendedName>
    <alternativeName>
        <fullName evidence="8">5'-phosphoribosylglycinamide transformylase</fullName>
    </alternativeName>
    <alternativeName>
        <fullName evidence="8">GAR transformylase</fullName>
        <shortName evidence="8">GART</shortName>
    </alternativeName>
</protein>
<dbReference type="PROSITE" id="PS00373">
    <property type="entry name" value="GART"/>
    <property type="match status" value="1"/>
</dbReference>
<keyword evidence="2" id="KW-0554">One-carbon metabolism</keyword>
<keyword evidence="3 8" id="KW-0808">Transferase</keyword>
<dbReference type="Pfam" id="PF00551">
    <property type="entry name" value="Formyl_trans_N"/>
    <property type="match status" value="1"/>
</dbReference>
<dbReference type="Proteomes" id="UP001575181">
    <property type="component" value="Unassembled WGS sequence"/>
</dbReference>
<dbReference type="InterPro" id="IPR002376">
    <property type="entry name" value="Formyl_transf_N"/>
</dbReference>
<evidence type="ECO:0000256" key="7">
    <source>
        <dbReference type="ARBA" id="ARBA00047664"/>
    </source>
</evidence>
<dbReference type="PANTHER" id="PTHR43369:SF2">
    <property type="entry name" value="PHOSPHORIBOSYLGLYCINAMIDE FORMYLTRANSFERASE"/>
    <property type="match status" value="1"/>
</dbReference>
<evidence type="ECO:0000256" key="3">
    <source>
        <dbReference type="ARBA" id="ARBA00022679"/>
    </source>
</evidence>
<dbReference type="Gene3D" id="3.40.50.170">
    <property type="entry name" value="Formyl transferase, N-terminal domain"/>
    <property type="match status" value="1"/>
</dbReference>
<dbReference type="HAMAP" id="MF_01930">
    <property type="entry name" value="PurN"/>
    <property type="match status" value="1"/>
</dbReference>
<sequence length="223" mass="24203">MTEGCKCVVLVSGSGSNLQSLLDRYREGRLGAEVAAVVSNRPDAYALERAREAGVPARVVDHTGFPDRESFDIALREAVAEFRADVVVLAGFMRILTPEFLTPFSGRMINVHPSLLPAFRGLHTHRKALEAGCQVHGATVHLVTEDLDAGPIIAQGAVRIRGDDTPESLAQRVHTVEHRLLPQAVRWFAEGRLEVSGNRVQVRGHADTPGELLAPDVEPDPSL</sequence>
<dbReference type="GO" id="GO:0004644">
    <property type="term" value="F:phosphoribosylglycinamide formyltransferase activity"/>
    <property type="evidence" value="ECO:0007669"/>
    <property type="project" value="UniProtKB-EC"/>
</dbReference>
<comment type="pathway">
    <text evidence="1 8">Purine metabolism; IMP biosynthesis via de novo pathway; N(2)-formyl-N(1)-(5-phospho-D-ribosyl)glycinamide from N(1)-(5-phospho-D-ribosyl)glycinamide (10-formyl THF route): step 1/1.</text>
</comment>
<keyword evidence="5" id="KW-0378">Hydrolase</keyword>
<evidence type="ECO:0000256" key="9">
    <source>
        <dbReference type="SAM" id="MobiDB-lite"/>
    </source>
</evidence>
<evidence type="ECO:0000256" key="8">
    <source>
        <dbReference type="HAMAP-Rule" id="MF_01930"/>
    </source>
</evidence>
<keyword evidence="4 8" id="KW-0658">Purine biosynthesis</keyword>